<dbReference type="GO" id="GO:0016787">
    <property type="term" value="F:hydrolase activity"/>
    <property type="evidence" value="ECO:0007669"/>
    <property type="project" value="UniProtKB-KW"/>
</dbReference>
<dbReference type="Pfam" id="PF03065">
    <property type="entry name" value="Glyco_hydro_57"/>
    <property type="match status" value="1"/>
</dbReference>
<name>I3YEW0_THIV6</name>
<dbReference type="Proteomes" id="UP000006062">
    <property type="component" value="Chromosome"/>
</dbReference>
<evidence type="ECO:0000256" key="1">
    <source>
        <dbReference type="ARBA" id="ARBA00006821"/>
    </source>
</evidence>
<dbReference type="GO" id="GO:0005975">
    <property type="term" value="P:carbohydrate metabolic process"/>
    <property type="evidence" value="ECO:0007669"/>
    <property type="project" value="InterPro"/>
</dbReference>
<dbReference type="RefSeq" id="WP_014779923.1">
    <property type="nucleotide sequence ID" value="NC_018012.1"/>
</dbReference>
<gene>
    <name evidence="4" type="ordered locus">Thivi_3678</name>
</gene>
<dbReference type="AlphaFoldDB" id="I3YEW0"/>
<dbReference type="eggNOG" id="ENOG502Z8FP">
    <property type="taxonomic scope" value="Bacteria"/>
</dbReference>
<dbReference type="InterPro" id="IPR011330">
    <property type="entry name" value="Glyco_hydro/deAcase_b/a-brl"/>
</dbReference>
<dbReference type="InterPro" id="IPR004300">
    <property type="entry name" value="Glyco_hydro_57_N"/>
</dbReference>
<dbReference type="Gene3D" id="3.20.20.370">
    <property type="entry name" value="Glycoside hydrolase/deacetylase"/>
    <property type="match status" value="1"/>
</dbReference>
<dbReference type="EMBL" id="CP003154">
    <property type="protein sequence ID" value="AFL75528.1"/>
    <property type="molecule type" value="Genomic_DNA"/>
</dbReference>
<organism evidence="4 5">
    <name type="scientific">Thiocystis violascens (strain ATCC 17096 / DSM 198 / 6111)</name>
    <name type="common">Chromatium violascens</name>
    <dbReference type="NCBI Taxonomy" id="765911"/>
    <lineage>
        <taxon>Bacteria</taxon>
        <taxon>Pseudomonadati</taxon>
        <taxon>Pseudomonadota</taxon>
        <taxon>Gammaproteobacteria</taxon>
        <taxon>Chromatiales</taxon>
        <taxon>Chromatiaceae</taxon>
        <taxon>Thiocystis</taxon>
    </lineage>
</organism>
<accession>I3YEW0</accession>
<proteinExistence type="inferred from homology"/>
<reference evidence="4 5" key="1">
    <citation type="submission" date="2012-06" db="EMBL/GenBank/DDBJ databases">
        <title>Complete sequence of Thiocystis violascens DSM 198.</title>
        <authorList>
            <consortium name="US DOE Joint Genome Institute"/>
            <person name="Lucas S."/>
            <person name="Han J."/>
            <person name="Lapidus A."/>
            <person name="Cheng J.-F."/>
            <person name="Goodwin L."/>
            <person name="Pitluck S."/>
            <person name="Peters L."/>
            <person name="Ovchinnikova G."/>
            <person name="Teshima H."/>
            <person name="Detter J.C."/>
            <person name="Han C."/>
            <person name="Tapia R."/>
            <person name="Land M."/>
            <person name="Hauser L."/>
            <person name="Kyrpides N."/>
            <person name="Ivanova N."/>
            <person name="Pagani I."/>
            <person name="Vogl K."/>
            <person name="Liu Z."/>
            <person name="Frigaard N.-U."/>
            <person name="Bryant D."/>
            <person name="Woyke T."/>
        </authorList>
    </citation>
    <scope>NUCLEOTIDE SEQUENCE [LARGE SCALE GENOMIC DNA]</scope>
    <source>
        <strain evidence="5">ATCC 17096 / DSM 198 / 6111</strain>
    </source>
</reference>
<feature type="domain" description="Glycoside hydrolase family 57 N-terminal" evidence="3">
    <location>
        <begin position="187"/>
        <end position="244"/>
    </location>
</feature>
<sequence length="406" mass="45518">MLILVILVILVASIWAGLLLAYRIPLQRLWREPALAVPVLIVESDDWGPGPPAHAAALGRIVDILARHRDATGRAAVMTIGAILAIPDNEAIRRNGLRWHDSRTLLAPDFDAIRKALIQGQELGVLALQLHGMTHYWPPTFLKAMADDKLVRDWILTSDGVETETLPSPIQSRWTDTSVLPSQPLSVETIRAAVAEEVSRFQDCFGVRPTVAVPPTFVWNRDVEQAWVEHGIQVIVTPGRRLTLRDAEGRPGGCDRTMLNAERGASGAIYLVRDIYFEPALGHRVEPTLAEIARHVRLGRPALIETHRVNFTGTQEQRERSLAELDRLLSRARERWPDMRFLSSAELAERLAQRDPSMVEQRLSLRLSIWIGRAAAIDRLRKLAWITGLAIPAWLFQVARRFSGKT</sequence>
<protein>
    <submittedName>
        <fullName evidence="4">Glycosyl hydrolase family 57</fullName>
    </submittedName>
</protein>
<evidence type="ECO:0000259" key="3">
    <source>
        <dbReference type="Pfam" id="PF03065"/>
    </source>
</evidence>
<dbReference type="KEGG" id="tvi:Thivi_3678"/>
<dbReference type="SUPFAM" id="SSF88713">
    <property type="entry name" value="Glycoside hydrolase/deacetylase"/>
    <property type="match status" value="1"/>
</dbReference>
<evidence type="ECO:0000256" key="2">
    <source>
        <dbReference type="ARBA" id="ARBA00023277"/>
    </source>
</evidence>
<keyword evidence="4" id="KW-0378">Hydrolase</keyword>
<keyword evidence="5" id="KW-1185">Reference proteome</keyword>
<dbReference type="STRING" id="765911.Thivi_3678"/>
<comment type="similarity">
    <text evidence="1">Belongs to the glycosyl hydrolase 57 family.</text>
</comment>
<dbReference type="HOGENOM" id="CLU_683204_0_0_6"/>
<dbReference type="OrthoDB" id="5507260at2"/>
<evidence type="ECO:0000313" key="5">
    <source>
        <dbReference type="Proteomes" id="UP000006062"/>
    </source>
</evidence>
<evidence type="ECO:0000313" key="4">
    <source>
        <dbReference type="EMBL" id="AFL75528.1"/>
    </source>
</evidence>
<keyword evidence="2" id="KW-0119">Carbohydrate metabolism</keyword>